<dbReference type="EMBL" id="JAQQDW010000176">
    <property type="protein sequence ID" value="MFM0109188.1"/>
    <property type="molecule type" value="Genomic_DNA"/>
</dbReference>
<proteinExistence type="predicted"/>
<evidence type="ECO:0000313" key="2">
    <source>
        <dbReference type="Proteomes" id="UP001629235"/>
    </source>
</evidence>
<evidence type="ECO:0000313" key="1">
    <source>
        <dbReference type="EMBL" id="MFM0109188.1"/>
    </source>
</evidence>
<gene>
    <name evidence="1" type="ORF">PQR01_38870</name>
</gene>
<organism evidence="1 2">
    <name type="scientific">Paraburkholderia rhynchosiae</name>
    <dbReference type="NCBI Taxonomy" id="487049"/>
    <lineage>
        <taxon>Bacteria</taxon>
        <taxon>Pseudomonadati</taxon>
        <taxon>Pseudomonadota</taxon>
        <taxon>Betaproteobacteria</taxon>
        <taxon>Burkholderiales</taxon>
        <taxon>Burkholderiaceae</taxon>
        <taxon>Paraburkholderia</taxon>
    </lineage>
</organism>
<reference evidence="1 2" key="1">
    <citation type="journal article" date="2024" name="Chem. Sci.">
        <title>Discovery of megapolipeptins by genome mining of a Burkholderiales bacteria collection.</title>
        <authorList>
            <person name="Paulo B.S."/>
            <person name="Recchia M.J.J."/>
            <person name="Lee S."/>
            <person name="Fergusson C.H."/>
            <person name="Romanowski S.B."/>
            <person name="Hernandez A."/>
            <person name="Krull N."/>
            <person name="Liu D.Y."/>
            <person name="Cavanagh H."/>
            <person name="Bos A."/>
            <person name="Gray C.A."/>
            <person name="Murphy B.T."/>
            <person name="Linington R.G."/>
            <person name="Eustaquio A.S."/>
        </authorList>
    </citation>
    <scope>NUCLEOTIDE SEQUENCE [LARGE SCALE GENOMIC DNA]</scope>
    <source>
        <strain evidence="1 2">RL18-126-BIB-B</strain>
    </source>
</reference>
<comment type="caution">
    <text evidence="1">The sequence shown here is derived from an EMBL/GenBank/DDBJ whole genome shotgun (WGS) entry which is preliminary data.</text>
</comment>
<sequence length="100" mass="11394">MNQGVAEKNADRPPLINSTNWQHKQYFAYRSTFLREPYCDKTAEVSAESRMSKPETSNQQTIHHEQVGGKKKSPVCRQPVWGCFVAHAIRFVDASYIAPP</sequence>
<keyword evidence="2" id="KW-1185">Reference proteome</keyword>
<accession>A0ACC7NNN7</accession>
<name>A0ACC7NNN7_9BURK</name>
<protein>
    <submittedName>
        <fullName evidence="1">Uncharacterized protein</fullName>
    </submittedName>
</protein>
<dbReference type="Proteomes" id="UP001629235">
    <property type="component" value="Unassembled WGS sequence"/>
</dbReference>